<protein>
    <submittedName>
        <fullName evidence="1">Uncharacterized protein</fullName>
    </submittedName>
</protein>
<organism evidence="1 2">
    <name type="scientific">Bacteroides ovatus (strain ATCC 8483 / DSM 1896 / JCM 5824 / BCRC 10623 / CCUG 4943 / NCTC 11153)</name>
    <dbReference type="NCBI Taxonomy" id="411476"/>
    <lineage>
        <taxon>Bacteria</taxon>
        <taxon>Pseudomonadati</taxon>
        <taxon>Bacteroidota</taxon>
        <taxon>Bacteroidia</taxon>
        <taxon>Bacteroidales</taxon>
        <taxon>Bacteroidaceae</taxon>
        <taxon>Bacteroides</taxon>
    </lineage>
</organism>
<accession>A0AAN3A7V8</accession>
<comment type="caution">
    <text evidence="1">The sequence shown here is derived from an EMBL/GenBank/DDBJ whole genome shotgun (WGS) entry which is preliminary data.</text>
</comment>
<sequence length="46" mass="5288">MQTQSTKREVKLTIKGSFLSCFSDLYKGNKILSNSQEKEPTDYLTE</sequence>
<evidence type="ECO:0000313" key="1">
    <source>
        <dbReference type="EMBL" id="EDO11438.1"/>
    </source>
</evidence>
<reference evidence="2" key="2">
    <citation type="submission" date="2007-04" db="EMBL/GenBank/DDBJ databases">
        <title>Draft genome sequence of Bacteroides ovatus (ATCC 8483).</title>
        <authorList>
            <person name="Sudarsanam P."/>
            <person name="Ley R."/>
            <person name="Guruge J."/>
            <person name="Turnbaugh P.J."/>
            <person name="Mahowald M."/>
            <person name="Liep D."/>
            <person name="Gordon J."/>
        </authorList>
    </citation>
    <scope>NUCLEOTIDE SEQUENCE [LARGE SCALE GENOMIC DNA]</scope>
    <source>
        <strain evidence="2">ATCC 8483 / DSM 1896 / JCM 5824 / BCRC 10623 / CCUG 4943 / NCTC 11153</strain>
    </source>
</reference>
<reference evidence="1 2" key="1">
    <citation type="submission" date="2007-03" db="EMBL/GenBank/DDBJ databases">
        <authorList>
            <person name="Fulton L."/>
            <person name="Clifton S."/>
            <person name="Fulton B."/>
            <person name="Xu J."/>
            <person name="Minx P."/>
            <person name="Pepin K.H."/>
            <person name="Johnson M."/>
            <person name="Thiruvilangam P."/>
            <person name="Bhonagiri V."/>
            <person name="Nash W.E."/>
            <person name="Mardis E.R."/>
            <person name="Wilson R.K."/>
        </authorList>
    </citation>
    <scope>NUCLEOTIDE SEQUENCE [LARGE SCALE GENOMIC DNA]</scope>
    <source>
        <strain evidence="2">ATCC 8483 / DSM 1896 / JCM 5824 / BCRC 10623 / CCUG 4943 / NCTC 11153</strain>
    </source>
</reference>
<dbReference type="EMBL" id="AAXF02000049">
    <property type="protein sequence ID" value="EDO11438.1"/>
    <property type="molecule type" value="Genomic_DNA"/>
</dbReference>
<gene>
    <name evidence="1" type="ORF">BACOVA_02647</name>
</gene>
<dbReference type="Proteomes" id="UP000005475">
    <property type="component" value="Unassembled WGS sequence"/>
</dbReference>
<dbReference type="AlphaFoldDB" id="A0AAN3A7V8"/>
<evidence type="ECO:0000313" key="2">
    <source>
        <dbReference type="Proteomes" id="UP000005475"/>
    </source>
</evidence>
<proteinExistence type="predicted"/>
<name>A0AAN3A7V8_BACO1</name>